<comment type="similarity">
    <text evidence="2 11 13">Belongs to the TonB-dependent receptor family.</text>
</comment>
<dbReference type="Pfam" id="PF00593">
    <property type="entry name" value="TonB_dep_Rec_b-barrel"/>
    <property type="match status" value="1"/>
</dbReference>
<dbReference type="EMBL" id="FIZY01000048">
    <property type="protein sequence ID" value="CZF85944.1"/>
    <property type="molecule type" value="Genomic_DNA"/>
</dbReference>
<evidence type="ECO:0000256" key="4">
    <source>
        <dbReference type="ARBA" id="ARBA00022452"/>
    </source>
</evidence>
<comment type="subcellular location">
    <subcellularLocation>
        <location evidence="1 11">Cell outer membrane</location>
        <topology evidence="1 11">Multi-pass membrane protein</topology>
    </subcellularLocation>
</comment>
<dbReference type="GO" id="GO:0044718">
    <property type="term" value="P:siderophore transmembrane transport"/>
    <property type="evidence" value="ECO:0007669"/>
    <property type="project" value="TreeGrafter"/>
</dbReference>
<keyword evidence="3 11" id="KW-0813">Transport</keyword>
<dbReference type="PROSITE" id="PS00430">
    <property type="entry name" value="TONB_DEPENDENT_REC_1"/>
    <property type="match status" value="1"/>
</dbReference>
<gene>
    <name evidence="17" type="primary">bhuA</name>
    <name evidence="17" type="ORF">GMA8713_03977</name>
</gene>
<feature type="domain" description="TonB-dependent receptor plug" evidence="16">
    <location>
        <begin position="47"/>
        <end position="144"/>
    </location>
</feature>
<evidence type="ECO:0000256" key="1">
    <source>
        <dbReference type="ARBA" id="ARBA00004571"/>
    </source>
</evidence>
<evidence type="ECO:0000256" key="3">
    <source>
        <dbReference type="ARBA" id="ARBA00022448"/>
    </source>
</evidence>
<keyword evidence="9 11" id="KW-0472">Membrane</keyword>
<evidence type="ECO:0000256" key="12">
    <source>
        <dbReference type="PROSITE-ProRule" id="PRU10143"/>
    </source>
</evidence>
<dbReference type="PANTHER" id="PTHR30069">
    <property type="entry name" value="TONB-DEPENDENT OUTER MEMBRANE RECEPTOR"/>
    <property type="match status" value="1"/>
</dbReference>
<dbReference type="InterPro" id="IPR012910">
    <property type="entry name" value="Plug_dom"/>
</dbReference>
<keyword evidence="10 11" id="KW-0998">Cell outer membrane</keyword>
<evidence type="ECO:0000256" key="5">
    <source>
        <dbReference type="ARBA" id="ARBA00022692"/>
    </source>
</evidence>
<dbReference type="InterPro" id="IPR037066">
    <property type="entry name" value="Plug_dom_sf"/>
</dbReference>
<protein>
    <submittedName>
        <fullName evidence="17">Heme transporter BhuA</fullName>
    </submittedName>
</protein>
<dbReference type="InterPro" id="IPR036942">
    <property type="entry name" value="Beta-barrel_TonB_sf"/>
</dbReference>
<feature type="signal peptide" evidence="14">
    <location>
        <begin position="1"/>
        <end position="27"/>
    </location>
</feature>
<evidence type="ECO:0000256" key="10">
    <source>
        <dbReference type="ARBA" id="ARBA00023237"/>
    </source>
</evidence>
<dbReference type="GO" id="GO:0015344">
    <property type="term" value="F:siderophore uptake transmembrane transporter activity"/>
    <property type="evidence" value="ECO:0007669"/>
    <property type="project" value="TreeGrafter"/>
</dbReference>
<keyword evidence="6 14" id="KW-0732">Signal</keyword>
<feature type="chain" id="PRO_5007282507" evidence="14">
    <location>
        <begin position="28"/>
        <end position="640"/>
    </location>
</feature>
<dbReference type="InterPro" id="IPR010916">
    <property type="entry name" value="TonB_box_CS"/>
</dbReference>
<dbReference type="CDD" id="cd01347">
    <property type="entry name" value="ligand_gated_channel"/>
    <property type="match status" value="1"/>
</dbReference>
<dbReference type="Gene3D" id="2.170.130.10">
    <property type="entry name" value="TonB-dependent receptor, plug domain"/>
    <property type="match status" value="1"/>
</dbReference>
<keyword evidence="4 11" id="KW-1134">Transmembrane beta strand</keyword>
<evidence type="ECO:0000256" key="2">
    <source>
        <dbReference type="ARBA" id="ARBA00009810"/>
    </source>
</evidence>
<evidence type="ECO:0000313" key="18">
    <source>
        <dbReference type="Proteomes" id="UP000073601"/>
    </source>
</evidence>
<evidence type="ECO:0000259" key="15">
    <source>
        <dbReference type="Pfam" id="PF00593"/>
    </source>
</evidence>
<dbReference type="Proteomes" id="UP000073601">
    <property type="component" value="Unassembled WGS sequence"/>
</dbReference>
<dbReference type="Gene3D" id="2.40.170.20">
    <property type="entry name" value="TonB-dependent receptor, beta-barrel domain"/>
    <property type="match status" value="1"/>
</dbReference>
<dbReference type="PROSITE" id="PS52016">
    <property type="entry name" value="TONB_DEPENDENT_REC_3"/>
    <property type="match status" value="1"/>
</dbReference>
<evidence type="ECO:0000256" key="8">
    <source>
        <dbReference type="ARBA" id="ARBA00023077"/>
    </source>
</evidence>
<evidence type="ECO:0000256" key="9">
    <source>
        <dbReference type="ARBA" id="ARBA00023136"/>
    </source>
</evidence>
<proteinExistence type="inferred from homology"/>
<evidence type="ECO:0000256" key="11">
    <source>
        <dbReference type="PROSITE-ProRule" id="PRU01360"/>
    </source>
</evidence>
<dbReference type="Pfam" id="PF07715">
    <property type="entry name" value="Plug"/>
    <property type="match status" value="1"/>
</dbReference>
<evidence type="ECO:0000256" key="7">
    <source>
        <dbReference type="ARBA" id="ARBA00023065"/>
    </source>
</evidence>
<evidence type="ECO:0000256" key="14">
    <source>
        <dbReference type="SAM" id="SignalP"/>
    </source>
</evidence>
<dbReference type="AlphaFoldDB" id="A0A128FI10"/>
<dbReference type="SUPFAM" id="SSF56935">
    <property type="entry name" value="Porins"/>
    <property type="match status" value="1"/>
</dbReference>
<feature type="short sequence motif" description="TonB box" evidence="12">
    <location>
        <begin position="35"/>
        <end position="41"/>
    </location>
</feature>
<dbReference type="InterPro" id="IPR039426">
    <property type="entry name" value="TonB-dep_rcpt-like"/>
</dbReference>
<dbReference type="GO" id="GO:0009279">
    <property type="term" value="C:cell outer membrane"/>
    <property type="evidence" value="ECO:0007669"/>
    <property type="project" value="UniProtKB-SubCell"/>
</dbReference>
<evidence type="ECO:0000259" key="16">
    <source>
        <dbReference type="Pfam" id="PF07715"/>
    </source>
</evidence>
<dbReference type="PANTHER" id="PTHR30069:SF41">
    <property type="entry name" value="HEME_HEMOPEXIN UTILIZATION PROTEIN C"/>
    <property type="match status" value="1"/>
</dbReference>
<keyword evidence="5 11" id="KW-0812">Transmembrane</keyword>
<keyword evidence="7" id="KW-0406">Ion transport</keyword>
<sequence>MFQGSSFKISPLSTAVIAALFFQSAIANTTEDHETVVVTGNPLAATEVFIDAKQLEERQANDINDIFRSDAEVSIGGGSGVSQKIYVRGLEDTMLNVTIDGAVQSGNIYHHQGRIAIEPDLLKQVEVSAGAGRATDGAGALGGAIRFETKDAEDLLQPGQRFGASAKAGYYSNTEGYKGTLSAYGLLSDNVSALATLSYQDLDNFVDGDGNEQPYTGAENSVGYLKLVGNLTDAQKLTFSYDNRQDEAHRYHRPQWEPSKKNAPINQEMERETITGKYQLNPSDVAWLDLSLTAYSTETSLNHIDGPFGDYLGEAKSLGADLRNTSSIGDHKLIYGVEYREDKGWLGSPTLGSDEDKGDVTGVYLQGDFALTEALLFSAGGRYDSYSLTESNSHSFSHDGFSPNVSVNYAIIDGLNVFAGYAEAFRGAQVREIFRLDGAKSAADRKAERAKNSEVGVSWLTGNLSLSATAYVSEVKDIVGKEGKELTNIGDLVSKGFTARAGYYWESISTSLSYNQSRPELDGVPLSDDTKGIGTSIGDTWIAEVNYQVTDAIAVGYTGRLVERLTHAAEGYEEKDGYALHDIYGQWNPISNEELTLSLAVKNLFDESYRDHASYGEVNAIAKGTMDPGRDIRFNVAYAF</sequence>
<organism evidence="17 18">
    <name type="scientific">Grimontia marina</name>
    <dbReference type="NCBI Taxonomy" id="646534"/>
    <lineage>
        <taxon>Bacteria</taxon>
        <taxon>Pseudomonadati</taxon>
        <taxon>Pseudomonadota</taxon>
        <taxon>Gammaproteobacteria</taxon>
        <taxon>Vibrionales</taxon>
        <taxon>Vibrionaceae</taxon>
        <taxon>Grimontia</taxon>
    </lineage>
</organism>
<evidence type="ECO:0000256" key="13">
    <source>
        <dbReference type="RuleBase" id="RU003357"/>
    </source>
</evidence>
<reference evidence="18" key="1">
    <citation type="submission" date="2016-02" db="EMBL/GenBank/DDBJ databases">
        <authorList>
            <person name="Rodrigo-Torres Lidia"/>
            <person name="Arahal R.David."/>
        </authorList>
    </citation>
    <scope>NUCLEOTIDE SEQUENCE [LARGE SCALE GENOMIC DNA]</scope>
    <source>
        <strain evidence="18">CECT 8713</strain>
    </source>
</reference>
<feature type="domain" description="TonB-dependent receptor-like beta-barrel" evidence="15">
    <location>
        <begin position="229"/>
        <end position="604"/>
    </location>
</feature>
<evidence type="ECO:0000256" key="6">
    <source>
        <dbReference type="ARBA" id="ARBA00022729"/>
    </source>
</evidence>
<dbReference type="RefSeq" id="WP_062713457.1">
    <property type="nucleotide sequence ID" value="NZ_CAWRCI010000048.1"/>
</dbReference>
<name>A0A128FI10_9GAMM</name>
<keyword evidence="8 12" id="KW-0798">TonB box</keyword>
<dbReference type="OrthoDB" id="9760494at2"/>
<keyword evidence="18" id="KW-1185">Reference proteome</keyword>
<accession>A0A128FI10</accession>
<evidence type="ECO:0000313" key="17">
    <source>
        <dbReference type="EMBL" id="CZF85944.1"/>
    </source>
</evidence>
<dbReference type="InterPro" id="IPR000531">
    <property type="entry name" value="Beta-barrel_TonB"/>
</dbReference>